<dbReference type="CDD" id="cd07079">
    <property type="entry name" value="ALDH_F18-19_ProA-GPR"/>
    <property type="match status" value="1"/>
</dbReference>
<evidence type="ECO:0000256" key="12">
    <source>
        <dbReference type="ARBA" id="ARBA00022857"/>
    </source>
</evidence>
<dbReference type="SUPFAM" id="SSF53720">
    <property type="entry name" value="ALDH-like"/>
    <property type="match status" value="1"/>
</dbReference>
<dbReference type="GO" id="GO:0005759">
    <property type="term" value="C:mitochondrial matrix"/>
    <property type="evidence" value="ECO:0007669"/>
    <property type="project" value="UniProtKB-SubCell"/>
</dbReference>
<dbReference type="FunFam" id="3.40.1160.10:FF:000010">
    <property type="entry name" value="Delta-1-pyrroline-5-carboxylate synthase"/>
    <property type="match status" value="1"/>
</dbReference>
<evidence type="ECO:0000313" key="24">
    <source>
        <dbReference type="Proteomes" id="UP000694523"/>
    </source>
</evidence>
<dbReference type="Ensembl" id="ENSNMLT00000037525.1">
    <property type="protein sequence ID" value="ENSNMLP00000033682.1"/>
    <property type="gene ID" value="ENSNMLG00000020272.1"/>
</dbReference>
<comment type="catalytic activity">
    <reaction evidence="16 20">
        <text>L-glutamate 5-semialdehyde + phosphate + NADP(+) = L-glutamyl 5-phosphate + NADPH + H(+)</text>
        <dbReference type="Rhea" id="RHEA:19541"/>
        <dbReference type="ChEBI" id="CHEBI:15378"/>
        <dbReference type="ChEBI" id="CHEBI:43474"/>
        <dbReference type="ChEBI" id="CHEBI:57783"/>
        <dbReference type="ChEBI" id="CHEBI:58066"/>
        <dbReference type="ChEBI" id="CHEBI:58274"/>
        <dbReference type="ChEBI" id="CHEBI:58349"/>
        <dbReference type="EC" id="1.2.1.41"/>
    </reaction>
</comment>
<dbReference type="GO" id="GO:0004350">
    <property type="term" value="F:glutamate-5-semialdehyde dehydrogenase activity"/>
    <property type="evidence" value="ECO:0007669"/>
    <property type="project" value="UniProtKB-UniRule"/>
</dbReference>
<dbReference type="Proteomes" id="UP000694523">
    <property type="component" value="Unplaced"/>
</dbReference>
<dbReference type="InterPro" id="IPR016163">
    <property type="entry name" value="Ald_DH_C"/>
</dbReference>
<dbReference type="UniPathway" id="UPA00098">
    <property type="reaction ID" value="UER00359"/>
</dbReference>
<evidence type="ECO:0000256" key="13">
    <source>
        <dbReference type="ARBA" id="ARBA00023002"/>
    </source>
</evidence>
<comment type="function">
    <text evidence="18">Bifunctional enzyme that converts glutamate to glutamate 5-semialdehyde, an intermediate in the biosynthesis of proline, ornithine and arginine.</text>
</comment>
<dbReference type="InterPro" id="IPR001048">
    <property type="entry name" value="Asp/Glu/Uridylate_kinase"/>
</dbReference>
<evidence type="ECO:0000256" key="10">
    <source>
        <dbReference type="ARBA" id="ARBA00022777"/>
    </source>
</evidence>
<keyword evidence="14" id="KW-0496">Mitochondrion</keyword>
<dbReference type="InterPro" id="IPR005766">
    <property type="entry name" value="P5_carboxy_syn"/>
</dbReference>
<dbReference type="InterPro" id="IPR015590">
    <property type="entry name" value="Aldehyde_DH_dom"/>
</dbReference>
<dbReference type="GO" id="GO:0005524">
    <property type="term" value="F:ATP binding"/>
    <property type="evidence" value="ECO:0007669"/>
    <property type="project" value="UniProtKB-UniRule"/>
</dbReference>
<keyword evidence="11 20" id="KW-0067">ATP-binding</keyword>
<evidence type="ECO:0000256" key="2">
    <source>
        <dbReference type="ARBA" id="ARBA00004985"/>
    </source>
</evidence>
<dbReference type="NCBIfam" id="TIGR01092">
    <property type="entry name" value="P5CS"/>
    <property type="match status" value="1"/>
</dbReference>
<dbReference type="CDD" id="cd04256">
    <property type="entry name" value="AAK_P5CS_ProBA"/>
    <property type="match status" value="1"/>
</dbReference>
<dbReference type="PIRSF" id="PIRSF036429">
    <property type="entry name" value="P5C_syn"/>
    <property type="match status" value="1"/>
</dbReference>
<keyword evidence="8 20" id="KW-0808">Transferase</keyword>
<comment type="subunit">
    <text evidence="19">Can form homodimers/multimers.</text>
</comment>
<dbReference type="Gene3D" id="3.40.309.10">
    <property type="entry name" value="Aldehyde Dehydrogenase, Chain A, domain 2"/>
    <property type="match status" value="1"/>
</dbReference>
<name>A0A8C6UGN7_9GOBI</name>
<evidence type="ECO:0000256" key="3">
    <source>
        <dbReference type="ARBA" id="ARBA00005185"/>
    </source>
</evidence>
<dbReference type="InterPro" id="IPR016161">
    <property type="entry name" value="Ald_DH/histidinol_DH"/>
</dbReference>
<evidence type="ECO:0000259" key="21">
    <source>
        <dbReference type="Pfam" id="PF00171"/>
    </source>
</evidence>
<dbReference type="Gene3D" id="3.40.1160.10">
    <property type="entry name" value="Acetylglutamate kinase-like"/>
    <property type="match status" value="1"/>
</dbReference>
<evidence type="ECO:0000256" key="8">
    <source>
        <dbReference type="ARBA" id="ARBA00022679"/>
    </source>
</evidence>
<comment type="catalytic activity">
    <reaction evidence="17 20">
        <text>L-glutamate + ATP = L-glutamyl 5-phosphate + ADP</text>
        <dbReference type="Rhea" id="RHEA:14877"/>
        <dbReference type="ChEBI" id="CHEBI:29985"/>
        <dbReference type="ChEBI" id="CHEBI:30616"/>
        <dbReference type="ChEBI" id="CHEBI:58274"/>
        <dbReference type="ChEBI" id="CHEBI:456216"/>
        <dbReference type="EC" id="2.7.2.11"/>
    </reaction>
</comment>
<dbReference type="InterPro" id="IPR005715">
    <property type="entry name" value="Glu_5kinase/COase_Synthase"/>
</dbReference>
<dbReference type="AlphaFoldDB" id="A0A8C6UGN7"/>
<dbReference type="SUPFAM" id="SSF53633">
    <property type="entry name" value="Carbamate kinase-like"/>
    <property type="match status" value="1"/>
</dbReference>
<evidence type="ECO:0000256" key="5">
    <source>
        <dbReference type="ARBA" id="ARBA00009302"/>
    </source>
</evidence>
<dbReference type="PANTHER" id="PTHR11063:SF8">
    <property type="entry name" value="DELTA-1-PYRROLINE-5-CARBOXYLATE SYNTHASE"/>
    <property type="match status" value="1"/>
</dbReference>
<dbReference type="HAMAP" id="MF_00456">
    <property type="entry name" value="ProB"/>
    <property type="match status" value="1"/>
</dbReference>
<evidence type="ECO:0000256" key="15">
    <source>
        <dbReference type="ARBA" id="ARBA00023268"/>
    </source>
</evidence>
<dbReference type="NCBIfam" id="NF001221">
    <property type="entry name" value="PRK00197.1"/>
    <property type="match status" value="1"/>
</dbReference>
<evidence type="ECO:0000256" key="19">
    <source>
        <dbReference type="ARBA" id="ARBA00064272"/>
    </source>
</evidence>
<dbReference type="Pfam" id="PF00171">
    <property type="entry name" value="Aldedh"/>
    <property type="match status" value="1"/>
</dbReference>
<keyword evidence="6 20" id="KW-0028">Amino-acid biosynthesis</keyword>
<keyword evidence="12 20" id="KW-0521">NADP</keyword>
<evidence type="ECO:0000259" key="22">
    <source>
        <dbReference type="Pfam" id="PF00696"/>
    </source>
</evidence>
<keyword evidence="9 20" id="KW-0547">Nucleotide-binding</keyword>
<dbReference type="GO" id="GO:0004349">
    <property type="term" value="F:glutamate 5-kinase activity"/>
    <property type="evidence" value="ECO:0007669"/>
    <property type="project" value="UniProtKB-UniRule"/>
</dbReference>
<reference evidence="23" key="1">
    <citation type="submission" date="2025-08" db="UniProtKB">
        <authorList>
            <consortium name="Ensembl"/>
        </authorList>
    </citation>
    <scope>IDENTIFICATION</scope>
</reference>
<protein>
    <recommendedName>
        <fullName evidence="20">Delta-1-pyrroline-5-carboxylate synthase</fullName>
    </recommendedName>
    <domain>
        <recommendedName>
            <fullName evidence="20">Glutamate 5-kinase</fullName>
            <shortName evidence="20">GK</shortName>
            <ecNumber evidence="20">2.7.2.11</ecNumber>
        </recommendedName>
        <alternativeName>
            <fullName evidence="20">Gamma-glutamyl kinase</fullName>
        </alternativeName>
    </domain>
    <domain>
        <recommendedName>
            <fullName evidence="20">Gamma-glutamyl phosphate reductase</fullName>
            <shortName evidence="20">GPR</shortName>
            <ecNumber evidence="20">1.2.1.41</ecNumber>
        </recommendedName>
        <alternativeName>
            <fullName evidence="20">Glutamate-5-semialdehyde dehydrogenase</fullName>
        </alternativeName>
        <alternativeName>
            <fullName evidence="20">Glutamyl-gamma-semialdehyde dehydrogenase</fullName>
        </alternativeName>
    </domain>
</protein>
<evidence type="ECO:0000256" key="18">
    <source>
        <dbReference type="ARBA" id="ARBA00055158"/>
    </source>
</evidence>
<dbReference type="HAMAP" id="MF_00412">
    <property type="entry name" value="ProA"/>
    <property type="match status" value="1"/>
</dbReference>
<keyword evidence="7 20" id="KW-0641">Proline biosynthesis</keyword>
<comment type="subcellular location">
    <subcellularLocation>
        <location evidence="1">Mitochondrion matrix</location>
    </subcellularLocation>
</comment>
<evidence type="ECO:0000256" key="16">
    <source>
        <dbReference type="ARBA" id="ARBA00049024"/>
    </source>
</evidence>
<comment type="similarity">
    <text evidence="4 20">In the C-terminal section; belongs to the gamma-glutamyl phosphate reductase family.</text>
</comment>
<feature type="domain" description="Aspartate/glutamate/uridylate kinase" evidence="22">
    <location>
        <begin position="57"/>
        <end position="315"/>
    </location>
</feature>
<dbReference type="Pfam" id="PF00696">
    <property type="entry name" value="AA_kinase"/>
    <property type="match status" value="1"/>
</dbReference>
<accession>A0A8C6UGN7</accession>
<evidence type="ECO:0000256" key="20">
    <source>
        <dbReference type="PIRNR" id="PIRNR036429"/>
    </source>
</evidence>
<evidence type="ECO:0000256" key="17">
    <source>
        <dbReference type="ARBA" id="ARBA00049141"/>
    </source>
</evidence>
<dbReference type="InterPro" id="IPR000965">
    <property type="entry name" value="GPR_dom"/>
</dbReference>
<dbReference type="EC" id="2.7.2.11" evidence="20"/>
<dbReference type="FunFam" id="3.40.309.10:FF:000011">
    <property type="entry name" value="Delta-1-pyrroline-5-carboxylate synthase"/>
    <property type="match status" value="1"/>
</dbReference>
<dbReference type="PANTHER" id="PTHR11063">
    <property type="entry name" value="GLUTAMATE SEMIALDEHYDE DEHYDROGENASE"/>
    <property type="match status" value="1"/>
</dbReference>
<dbReference type="PROSITE" id="PS00902">
    <property type="entry name" value="GLUTAMATE_5_KINASE"/>
    <property type="match status" value="1"/>
</dbReference>
<dbReference type="Gene3D" id="3.40.605.10">
    <property type="entry name" value="Aldehyde Dehydrogenase, Chain A, domain 1"/>
    <property type="match status" value="1"/>
</dbReference>
<organism evidence="23 24">
    <name type="scientific">Neogobius melanostomus</name>
    <name type="common">round goby</name>
    <dbReference type="NCBI Taxonomy" id="47308"/>
    <lineage>
        <taxon>Eukaryota</taxon>
        <taxon>Metazoa</taxon>
        <taxon>Chordata</taxon>
        <taxon>Craniata</taxon>
        <taxon>Vertebrata</taxon>
        <taxon>Euteleostomi</taxon>
        <taxon>Actinopterygii</taxon>
        <taxon>Neopterygii</taxon>
        <taxon>Teleostei</taxon>
        <taxon>Neoteleostei</taxon>
        <taxon>Acanthomorphata</taxon>
        <taxon>Gobiaria</taxon>
        <taxon>Gobiiformes</taxon>
        <taxon>Gobioidei</taxon>
        <taxon>Gobiidae</taxon>
        <taxon>Benthophilinae</taxon>
        <taxon>Neogobiini</taxon>
        <taxon>Neogobius</taxon>
    </lineage>
</organism>
<dbReference type="NCBIfam" id="TIGR00407">
    <property type="entry name" value="proA"/>
    <property type="match status" value="1"/>
</dbReference>
<keyword evidence="15" id="KW-0511">Multifunctional enzyme</keyword>
<evidence type="ECO:0000256" key="11">
    <source>
        <dbReference type="ARBA" id="ARBA00022840"/>
    </source>
</evidence>
<sequence>LGSCLSTSGSPGGSSLCQTYSAFISLPRSNHRSNVGFSIPRPHGKPFAHRSELKQAKRIVVKLGSAVVTRGDECGLALGRLASIVEQVAMLQNQGREMMIVTSGAVAFGKQRLRHEILLSQSVRQALHSGQNQLKDMSMPVLEARACAAAGQSGLMALYEAMFTQYSICTAQILVTNLDFHDEQKRRNLNSTLQELMRMNIVPIINTNDAVVAPPVPSSDLQGLNVISIKDNDSLAARLAVEMKVDMLIALSDVEGLYDRPPGVDDAKLIDIFYPGDQQSITYGTKSRVGIGGMEAKVKSALWALQGGTSVIIANGTDPKVTGHVITDIVEGKKVGTFFSEVKPAGPTVEQQTEMARHAGRTLASLHPEQRAEIICGLADLLTEKKEEILGANKRDMELAIALTNRLSLSTAKLNSLAIGLRQLAVSSRDSVGRVLRRTRVANNLELEQITVPIGVLLVIFESRPDCLPQVSALAIASGNALLLKGGKEASNTNKILHQLVQEALSLHGVSDAVQLISTREEVEDLCRLDKMIDLIVPRGSSQLVRDIQRAAKGIPVLGHSEGVCHVYVDSEAGLDKAIEIVRDSKCDYPAACNAMETLLIHRDLLRTPLFDQIIDMLRTEQVRKIHAGPRFASYLTFSPSEVKSLRTEYGDLECCIEVVDSMQEAVDHIHKYGSSHTDVIVTENEETAEQFLQQVDSACVFWNSSTRFADGYRFGLGAEVGISTARIHARGPVGLEGLLTTKWVLRGEGHTVADFSDQGSMKYLHENIPIPQGSFS</sequence>
<evidence type="ECO:0000313" key="23">
    <source>
        <dbReference type="Ensembl" id="ENSNMLP00000033682.1"/>
    </source>
</evidence>
<evidence type="ECO:0000256" key="4">
    <source>
        <dbReference type="ARBA" id="ARBA00006300"/>
    </source>
</evidence>
<proteinExistence type="inferred from homology"/>
<evidence type="ECO:0000256" key="9">
    <source>
        <dbReference type="ARBA" id="ARBA00022741"/>
    </source>
</evidence>
<dbReference type="PRINTS" id="PR00474">
    <property type="entry name" value="GLU5KINASE"/>
</dbReference>
<dbReference type="InterPro" id="IPR036393">
    <property type="entry name" value="AceGlu_kinase-like_sf"/>
</dbReference>
<dbReference type="InterPro" id="IPR016162">
    <property type="entry name" value="Ald_DH_N"/>
</dbReference>
<dbReference type="InterPro" id="IPR041744">
    <property type="entry name" value="G5K_ProBA"/>
</dbReference>
<dbReference type="EC" id="1.2.1.41" evidence="20"/>
<dbReference type="PROSITE" id="PS01223">
    <property type="entry name" value="PROA"/>
    <property type="match status" value="1"/>
</dbReference>
<keyword evidence="24" id="KW-1185">Reference proteome</keyword>
<dbReference type="InterPro" id="IPR020593">
    <property type="entry name" value="G-glutamylP_reductase_CS"/>
</dbReference>
<dbReference type="GO" id="GO:0055129">
    <property type="term" value="P:L-proline biosynthetic process"/>
    <property type="evidence" value="ECO:0007669"/>
    <property type="project" value="UniProtKB-UniRule"/>
</dbReference>
<feature type="domain" description="Aldehyde dehydrogenase" evidence="21">
    <location>
        <begin position="348"/>
        <end position="607"/>
    </location>
</feature>
<keyword evidence="10 20" id="KW-0418">Kinase</keyword>
<evidence type="ECO:0000256" key="6">
    <source>
        <dbReference type="ARBA" id="ARBA00022605"/>
    </source>
</evidence>
<evidence type="ECO:0000256" key="1">
    <source>
        <dbReference type="ARBA" id="ARBA00004305"/>
    </source>
</evidence>
<evidence type="ECO:0000256" key="14">
    <source>
        <dbReference type="ARBA" id="ARBA00023128"/>
    </source>
</evidence>
<evidence type="ECO:0000256" key="7">
    <source>
        <dbReference type="ARBA" id="ARBA00022650"/>
    </source>
</evidence>
<comment type="pathway">
    <text evidence="3 20">Amino-acid biosynthesis; L-proline biosynthesis; L-glutamate 5-semialdehyde from L-glutamate: step 1/2.</text>
</comment>
<keyword evidence="13 20" id="KW-0560">Oxidoreductase</keyword>
<dbReference type="InterPro" id="IPR001057">
    <property type="entry name" value="Glu/AcGlu_kinase"/>
</dbReference>
<reference evidence="23" key="2">
    <citation type="submission" date="2025-09" db="UniProtKB">
        <authorList>
            <consortium name="Ensembl"/>
        </authorList>
    </citation>
    <scope>IDENTIFICATION</scope>
</reference>
<comment type="similarity">
    <text evidence="5 20">In the N-terminal section; belongs to the glutamate 5-kinase family.</text>
</comment>
<dbReference type="InterPro" id="IPR019797">
    <property type="entry name" value="Glutamate_5-kinase_CS"/>
</dbReference>
<comment type="pathway">
    <text evidence="2 20">Amino-acid biosynthesis; L-proline biosynthesis; L-glutamate 5-semialdehyde from L-glutamate: step 2/2.</text>
</comment>